<dbReference type="Gene3D" id="2.40.50.1020">
    <property type="entry name" value="LytTr DNA-binding domain"/>
    <property type="match status" value="1"/>
</dbReference>
<accession>A0ABU7I8W2</accession>
<keyword evidence="2" id="KW-0238">DNA-binding</keyword>
<dbReference type="InterPro" id="IPR007492">
    <property type="entry name" value="LytTR_DNA-bd_dom"/>
</dbReference>
<keyword evidence="3" id="KW-1185">Reference proteome</keyword>
<dbReference type="GO" id="GO:0003677">
    <property type="term" value="F:DNA binding"/>
    <property type="evidence" value="ECO:0007669"/>
    <property type="project" value="UniProtKB-KW"/>
</dbReference>
<dbReference type="SMART" id="SM00850">
    <property type="entry name" value="LytTR"/>
    <property type="match status" value="1"/>
</dbReference>
<feature type="domain" description="HTH LytTR-type" evidence="1">
    <location>
        <begin position="75"/>
        <end position="133"/>
    </location>
</feature>
<dbReference type="PROSITE" id="PS50930">
    <property type="entry name" value="HTH_LYTTR"/>
    <property type="match status" value="1"/>
</dbReference>
<dbReference type="PANTHER" id="PTHR37299:SF1">
    <property type="entry name" value="STAGE 0 SPORULATION PROTEIN A HOMOLOG"/>
    <property type="match status" value="1"/>
</dbReference>
<dbReference type="Pfam" id="PF04397">
    <property type="entry name" value="LytTR"/>
    <property type="match status" value="1"/>
</dbReference>
<dbReference type="EMBL" id="JAZDQT010000002">
    <property type="protein sequence ID" value="MEE1945915.1"/>
    <property type="molecule type" value="Genomic_DNA"/>
</dbReference>
<dbReference type="PANTHER" id="PTHR37299">
    <property type="entry name" value="TRANSCRIPTIONAL REGULATOR-RELATED"/>
    <property type="match status" value="1"/>
</dbReference>
<dbReference type="RefSeq" id="WP_330108234.1">
    <property type="nucleotide sequence ID" value="NZ_JAZDQT010000002.1"/>
</dbReference>
<protein>
    <submittedName>
        <fullName evidence="2">LytTR family DNA-binding domain-containing protein</fullName>
    </submittedName>
</protein>
<evidence type="ECO:0000313" key="3">
    <source>
        <dbReference type="Proteomes" id="UP001336835"/>
    </source>
</evidence>
<organism evidence="2 3">
    <name type="scientific">Pedobacter albus</name>
    <dbReference type="NCBI Taxonomy" id="3113905"/>
    <lineage>
        <taxon>Bacteria</taxon>
        <taxon>Pseudomonadati</taxon>
        <taxon>Bacteroidota</taxon>
        <taxon>Sphingobacteriia</taxon>
        <taxon>Sphingobacteriales</taxon>
        <taxon>Sphingobacteriaceae</taxon>
        <taxon>Pedobacter</taxon>
    </lineage>
</organism>
<comment type="caution">
    <text evidence="2">The sequence shown here is derived from an EMBL/GenBank/DDBJ whole genome shotgun (WGS) entry which is preliminary data.</text>
</comment>
<sequence>MSRFSAIIFVSSKVEEAYDAFEALAFDYLLLPLTQERFEKSINKFVNFSQFHKRAGGITESFFIRADAKGQKELLVKCNEICYIEAFKNYVILHMTDGRELPCHNTMKEVEDSLLSSHFIRVHKSFMINYEKVTAIEGNTVFLNGNEKNKILVGSTYRKAFFDFKSQKLIKKQKNYFQSLDYSTLVSLLIFYTGLLNGFDFTDFWPVLF</sequence>
<evidence type="ECO:0000259" key="1">
    <source>
        <dbReference type="PROSITE" id="PS50930"/>
    </source>
</evidence>
<proteinExistence type="predicted"/>
<evidence type="ECO:0000313" key="2">
    <source>
        <dbReference type="EMBL" id="MEE1945915.1"/>
    </source>
</evidence>
<name>A0ABU7I8W2_9SPHI</name>
<gene>
    <name evidence="2" type="ORF">VRU48_12410</name>
</gene>
<dbReference type="InterPro" id="IPR046947">
    <property type="entry name" value="LytR-like"/>
</dbReference>
<dbReference type="Proteomes" id="UP001336835">
    <property type="component" value="Unassembled WGS sequence"/>
</dbReference>
<reference evidence="2 3" key="1">
    <citation type="submission" date="2024-01" db="EMBL/GenBank/DDBJ databases">
        <title>Pedobacter sp. nov., isolated from fresh soil.</title>
        <authorList>
            <person name="Le N.T.T."/>
        </authorList>
    </citation>
    <scope>NUCLEOTIDE SEQUENCE [LARGE SCALE GENOMIC DNA]</scope>
    <source>
        <strain evidence="2 3">KR3-3</strain>
    </source>
</reference>